<feature type="transmembrane region" description="Helical" evidence="2">
    <location>
        <begin position="211"/>
        <end position="232"/>
    </location>
</feature>
<dbReference type="EMBL" id="ML977053">
    <property type="protein sequence ID" value="KAF1948614.1"/>
    <property type="molecule type" value="Genomic_DNA"/>
</dbReference>
<keyword evidence="2" id="KW-0472">Membrane</keyword>
<reference evidence="3" key="1">
    <citation type="journal article" date="2020" name="Stud. Mycol.">
        <title>101 Dothideomycetes genomes: a test case for predicting lifestyles and emergence of pathogens.</title>
        <authorList>
            <person name="Haridas S."/>
            <person name="Albert R."/>
            <person name="Binder M."/>
            <person name="Bloem J."/>
            <person name="Labutti K."/>
            <person name="Salamov A."/>
            <person name="Andreopoulos B."/>
            <person name="Baker S."/>
            <person name="Barry K."/>
            <person name="Bills G."/>
            <person name="Bluhm B."/>
            <person name="Cannon C."/>
            <person name="Castanera R."/>
            <person name="Culley D."/>
            <person name="Daum C."/>
            <person name="Ezra D."/>
            <person name="Gonzalez J."/>
            <person name="Henrissat B."/>
            <person name="Kuo A."/>
            <person name="Liang C."/>
            <person name="Lipzen A."/>
            <person name="Lutzoni F."/>
            <person name="Magnuson J."/>
            <person name="Mondo S."/>
            <person name="Nolan M."/>
            <person name="Ohm R."/>
            <person name="Pangilinan J."/>
            <person name="Park H.-J."/>
            <person name="Ramirez L."/>
            <person name="Alfaro M."/>
            <person name="Sun H."/>
            <person name="Tritt A."/>
            <person name="Yoshinaga Y."/>
            <person name="Zwiers L.-H."/>
            <person name="Turgeon B."/>
            <person name="Goodwin S."/>
            <person name="Spatafora J."/>
            <person name="Crous P."/>
            <person name="Grigoriev I."/>
        </authorList>
    </citation>
    <scope>NUCLEOTIDE SEQUENCE</scope>
    <source>
        <strain evidence="3">CBS 675.92</strain>
    </source>
</reference>
<keyword evidence="2" id="KW-1133">Transmembrane helix</keyword>
<accession>A0A6A5T8B5</accession>
<feature type="compositionally biased region" description="Pro residues" evidence="1">
    <location>
        <begin position="60"/>
        <end position="75"/>
    </location>
</feature>
<dbReference type="Proteomes" id="UP000800035">
    <property type="component" value="Unassembled WGS sequence"/>
</dbReference>
<evidence type="ECO:0000256" key="1">
    <source>
        <dbReference type="SAM" id="MobiDB-lite"/>
    </source>
</evidence>
<evidence type="ECO:0000313" key="5">
    <source>
        <dbReference type="Proteomes" id="UP000800035"/>
    </source>
</evidence>
<feature type="transmembrane region" description="Helical" evidence="2">
    <location>
        <begin position="122"/>
        <end position="146"/>
    </location>
</feature>
<name>A0A6A5T8B5_9PLEO</name>
<evidence type="ECO:0000313" key="3">
    <source>
        <dbReference type="EMBL" id="KAF1948470.1"/>
    </source>
</evidence>
<organism evidence="3 5">
    <name type="scientific">Byssothecium circinans</name>
    <dbReference type="NCBI Taxonomy" id="147558"/>
    <lineage>
        <taxon>Eukaryota</taxon>
        <taxon>Fungi</taxon>
        <taxon>Dikarya</taxon>
        <taxon>Ascomycota</taxon>
        <taxon>Pezizomycotina</taxon>
        <taxon>Dothideomycetes</taxon>
        <taxon>Pleosporomycetidae</taxon>
        <taxon>Pleosporales</taxon>
        <taxon>Massarineae</taxon>
        <taxon>Massarinaceae</taxon>
        <taxon>Byssothecium</taxon>
    </lineage>
</organism>
<evidence type="ECO:0000256" key="2">
    <source>
        <dbReference type="SAM" id="Phobius"/>
    </source>
</evidence>
<feature type="transmembrane region" description="Helical" evidence="2">
    <location>
        <begin position="151"/>
        <end position="172"/>
    </location>
</feature>
<proteinExistence type="predicted"/>
<dbReference type="AlphaFoldDB" id="A0A6A5T8B5"/>
<keyword evidence="2" id="KW-0812">Transmembrane</keyword>
<sequence>MVMVSNTSIPSTRASSLSTIAHCNHHQPSILFSRACSTAHNDNDNTSTHSDHSSRTSIDIPPPITPRSPFRPPNPTSRSQTPNLPSTQRSRSFFPPLPHHPYHSFVSYSWYRDHLSLQICQLIMLGIFILSIQDLAINVLGVSALLRSRVFLIWIFAMVPFSSLLHLAFWYLGATVLLHYPRLNDWLHGRGRFSYMGERKQWILRITAGEWVFWVIRFLLKGGLMVLTFSLARGWRARNL</sequence>
<feature type="region of interest" description="Disordered" evidence="1">
    <location>
        <begin position="42"/>
        <end position="90"/>
    </location>
</feature>
<protein>
    <submittedName>
        <fullName evidence="3">Uncharacterized protein</fullName>
    </submittedName>
</protein>
<dbReference type="OrthoDB" id="5427664at2759"/>
<gene>
    <name evidence="3" type="ORF">CC80DRAFT_314932</name>
    <name evidence="4" type="ORF">CC80DRAFT_599554</name>
</gene>
<keyword evidence="5" id="KW-1185">Reference proteome</keyword>
<feature type="compositionally biased region" description="Polar residues" evidence="1">
    <location>
        <begin position="80"/>
        <end position="90"/>
    </location>
</feature>
<dbReference type="EMBL" id="ML977057">
    <property type="protein sequence ID" value="KAF1948470.1"/>
    <property type="molecule type" value="Genomic_DNA"/>
</dbReference>
<evidence type="ECO:0000313" key="4">
    <source>
        <dbReference type="EMBL" id="KAF1948614.1"/>
    </source>
</evidence>